<keyword evidence="2" id="KW-1185">Reference proteome</keyword>
<dbReference type="Proteomes" id="UP000265520">
    <property type="component" value="Unassembled WGS sequence"/>
</dbReference>
<protein>
    <submittedName>
        <fullName evidence="1">Uncharacterized protein</fullName>
    </submittedName>
</protein>
<accession>A0A392SC27</accession>
<feature type="non-terminal residue" evidence="1">
    <location>
        <position position="18"/>
    </location>
</feature>
<organism evidence="1 2">
    <name type="scientific">Trifolium medium</name>
    <dbReference type="NCBI Taxonomy" id="97028"/>
    <lineage>
        <taxon>Eukaryota</taxon>
        <taxon>Viridiplantae</taxon>
        <taxon>Streptophyta</taxon>
        <taxon>Embryophyta</taxon>
        <taxon>Tracheophyta</taxon>
        <taxon>Spermatophyta</taxon>
        <taxon>Magnoliopsida</taxon>
        <taxon>eudicotyledons</taxon>
        <taxon>Gunneridae</taxon>
        <taxon>Pentapetalae</taxon>
        <taxon>rosids</taxon>
        <taxon>fabids</taxon>
        <taxon>Fabales</taxon>
        <taxon>Fabaceae</taxon>
        <taxon>Papilionoideae</taxon>
        <taxon>50 kb inversion clade</taxon>
        <taxon>NPAAA clade</taxon>
        <taxon>Hologalegina</taxon>
        <taxon>IRL clade</taxon>
        <taxon>Trifolieae</taxon>
        <taxon>Trifolium</taxon>
    </lineage>
</organism>
<reference evidence="1 2" key="1">
    <citation type="journal article" date="2018" name="Front. Plant Sci.">
        <title>Red Clover (Trifolium pratense) and Zigzag Clover (T. medium) - A Picture of Genomic Similarities and Differences.</title>
        <authorList>
            <person name="Dluhosova J."/>
            <person name="Istvanek J."/>
            <person name="Nedelnik J."/>
            <person name="Repkova J."/>
        </authorList>
    </citation>
    <scope>NUCLEOTIDE SEQUENCE [LARGE SCALE GENOMIC DNA]</scope>
    <source>
        <strain evidence="2">cv. 10/8</strain>
        <tissue evidence="1">Leaf</tissue>
    </source>
</reference>
<name>A0A392SC27_9FABA</name>
<dbReference type="AlphaFoldDB" id="A0A392SC27"/>
<dbReference type="EMBL" id="LXQA010358250">
    <property type="protein sequence ID" value="MCI46493.1"/>
    <property type="molecule type" value="Genomic_DNA"/>
</dbReference>
<proteinExistence type="predicted"/>
<evidence type="ECO:0000313" key="2">
    <source>
        <dbReference type="Proteomes" id="UP000265520"/>
    </source>
</evidence>
<sequence>MTALSLVDPQTKADTAAA</sequence>
<evidence type="ECO:0000313" key="1">
    <source>
        <dbReference type="EMBL" id="MCI46493.1"/>
    </source>
</evidence>
<comment type="caution">
    <text evidence="1">The sequence shown here is derived from an EMBL/GenBank/DDBJ whole genome shotgun (WGS) entry which is preliminary data.</text>
</comment>